<feature type="transmembrane region" description="Helical" evidence="8">
    <location>
        <begin position="12"/>
        <end position="31"/>
    </location>
</feature>
<feature type="transmembrane region" description="Helical" evidence="8">
    <location>
        <begin position="1006"/>
        <end position="1029"/>
    </location>
</feature>
<evidence type="ECO:0000256" key="4">
    <source>
        <dbReference type="ARBA" id="ARBA00022475"/>
    </source>
</evidence>
<evidence type="ECO:0000256" key="2">
    <source>
        <dbReference type="ARBA" id="ARBA00010942"/>
    </source>
</evidence>
<feature type="transmembrane region" description="Helical" evidence="8">
    <location>
        <begin position="335"/>
        <end position="354"/>
    </location>
</feature>
<keyword evidence="6 8" id="KW-1133">Transmembrane helix</keyword>
<evidence type="ECO:0000256" key="1">
    <source>
        <dbReference type="ARBA" id="ARBA00004651"/>
    </source>
</evidence>
<dbReference type="Gene3D" id="3.30.70.1440">
    <property type="entry name" value="Multidrug efflux transporter AcrB pore domain"/>
    <property type="match status" value="1"/>
</dbReference>
<accession>A0ABY7NKA7</accession>
<dbReference type="PANTHER" id="PTHR32063:SF12">
    <property type="entry name" value="CATION EFFLUX SYSTEM PROTEIN"/>
    <property type="match status" value="1"/>
</dbReference>
<dbReference type="Pfam" id="PF00873">
    <property type="entry name" value="ACR_tran"/>
    <property type="match status" value="1"/>
</dbReference>
<comment type="subcellular location">
    <subcellularLocation>
        <location evidence="1">Cell membrane</location>
        <topology evidence="1">Multi-pass membrane protein</topology>
    </subcellularLocation>
</comment>
<keyword evidence="3" id="KW-0813">Transport</keyword>
<feature type="transmembrane region" description="Helical" evidence="8">
    <location>
        <begin position="361"/>
        <end position="380"/>
    </location>
</feature>
<feature type="transmembrane region" description="Helical" evidence="8">
    <location>
        <begin position="479"/>
        <end position="503"/>
    </location>
</feature>
<evidence type="ECO:0000256" key="3">
    <source>
        <dbReference type="ARBA" id="ARBA00022448"/>
    </source>
</evidence>
<evidence type="ECO:0000313" key="9">
    <source>
        <dbReference type="EMBL" id="WBO21395.1"/>
    </source>
</evidence>
<comment type="similarity">
    <text evidence="2">Belongs to the resistance-nodulation-cell division (RND) (TC 2.A.6) family.</text>
</comment>
<keyword evidence="5 8" id="KW-0812">Transmembrane</keyword>
<gene>
    <name evidence="9" type="ORF">PBT88_14530</name>
</gene>
<keyword evidence="4" id="KW-1003">Cell membrane</keyword>
<sequence>MNRVVEFALRQRYLMIVLLVGLVGAGAFAFMNLNIEAYPDPVPPMVEVVTQSAGISAEEVERNITTPIEMQVAGLPHITTVRSISLFGLSDVKIQFSYDVAFMQAEQMVLGRLSQLGNLPGGAQAQISPTSPIGEIYRYRLSAPTGYSVMDLKTLQDWVLQRRFKGIPGVIDVTGWGGKLRSYEVVIDNDRLLAHGVSIGQVIQAIGKSDGNVGGQTVNFGPQAAIVRGVGLIQDAGQIENVLVTTNGGTPVLVKDVANLKIGNEPRLGIAGEGKDDDIVMGIVLMQRGAQSLPTIQAVKKEVETINTTGVLPPGVQLVPIYDRSSLISLTTHTVMHSLLEGIVLIFLLQWIFLGDLRSALIVAATIPFALAFAVLILTIKGESANLLSVGALDFGLVVDASVILVENIYRHMAERSEHILAGRGHATHASRFSSILHASHEVSRGIFFAAAIIIASFIPLFTLTGVEGHIFGPMAETYAYAIAGGLIATFTISPVLSALLLPDRLSEVETWIVRRMRSLYRPAAAFALANRIITFTGVIVLTLAALIAMRSLGVEFLPHLEEGNLYVRATLPGSISLEAGQPVVNGIRNIIASYPEVERVISTHGRPDDGTDATGFFNAEFYTPLKPFDEWPSGVDKEKLTAEIQQRLKARYPGVDFEFSQYIEDNVDEAASGVKGANSVKVFGPDLTVLDRLSDQIQAEMSKVRGIADLGASQSLGQPTVRIDINREAAARYNLTPDDINTTIAAAVGGQSPGDLYEPNTDRHFPIVVRLAPSERDSLEAIRRITVAAPAASGQGQIQVPLSQLADIRLTSGASFIYREHQERYVPIKFSVRDRDLGGAVGEAQARVARNVQLPPGYHLEWAGELANLTSAVHRLEIVVPISLGLILILLYANFSSLTDTLLAFSVIPMAIIGGVLMLALSGTPFSISAAIGFVALFGISVMDGILMVTTFNQSIDDGASRREAIAIMVDKSLRPVVMTCLAAAIGLFPAALSNGIGSQVQKPLALVVVGGMTLAPLLILLVLPALIERFSRHVGVHDRGAHDRFVGHEPSHRPEADPA</sequence>
<dbReference type="Gene3D" id="3.30.70.1320">
    <property type="entry name" value="Multidrug efflux transporter AcrB pore domain like"/>
    <property type="match status" value="1"/>
</dbReference>
<evidence type="ECO:0000256" key="5">
    <source>
        <dbReference type="ARBA" id="ARBA00022692"/>
    </source>
</evidence>
<dbReference type="EMBL" id="CP115174">
    <property type="protein sequence ID" value="WBO21395.1"/>
    <property type="molecule type" value="Genomic_DNA"/>
</dbReference>
<name>A0ABY7NKA7_9SPHN</name>
<feature type="transmembrane region" description="Helical" evidence="8">
    <location>
        <begin position="974"/>
        <end position="994"/>
    </location>
</feature>
<dbReference type="InterPro" id="IPR027463">
    <property type="entry name" value="AcrB_DN_DC_subdom"/>
</dbReference>
<dbReference type="Gene3D" id="1.20.1640.10">
    <property type="entry name" value="Multidrug efflux transporter AcrB transmembrane domain"/>
    <property type="match status" value="2"/>
</dbReference>
<proteinExistence type="inferred from homology"/>
<dbReference type="Proteomes" id="UP001210865">
    <property type="component" value="Chromosome"/>
</dbReference>
<dbReference type="InterPro" id="IPR004763">
    <property type="entry name" value="CusA-like"/>
</dbReference>
<protein>
    <submittedName>
        <fullName evidence="9">CusA/CzcA family heavy metal efflux RND transporter</fullName>
    </submittedName>
</protein>
<dbReference type="SUPFAM" id="SSF82714">
    <property type="entry name" value="Multidrug efflux transporter AcrB TolC docking domain, DN and DC subdomains"/>
    <property type="match status" value="2"/>
</dbReference>
<feature type="transmembrane region" description="Helical" evidence="8">
    <location>
        <begin position="879"/>
        <end position="896"/>
    </location>
</feature>
<dbReference type="PANTHER" id="PTHR32063">
    <property type="match status" value="1"/>
</dbReference>
<keyword evidence="7 8" id="KW-0472">Membrane</keyword>
<keyword evidence="10" id="KW-1185">Reference proteome</keyword>
<feature type="transmembrane region" description="Helical" evidence="8">
    <location>
        <begin position="447"/>
        <end position="467"/>
    </location>
</feature>
<feature type="transmembrane region" description="Helical" evidence="8">
    <location>
        <begin position="386"/>
        <end position="406"/>
    </location>
</feature>
<dbReference type="Gene3D" id="3.30.70.1430">
    <property type="entry name" value="Multidrug efflux transporter AcrB pore domain"/>
    <property type="match status" value="2"/>
</dbReference>
<evidence type="ECO:0000313" key="10">
    <source>
        <dbReference type="Proteomes" id="UP001210865"/>
    </source>
</evidence>
<feature type="transmembrane region" description="Helical" evidence="8">
    <location>
        <begin position="929"/>
        <end position="953"/>
    </location>
</feature>
<dbReference type="InterPro" id="IPR001036">
    <property type="entry name" value="Acrflvin-R"/>
</dbReference>
<dbReference type="SUPFAM" id="SSF82866">
    <property type="entry name" value="Multidrug efflux transporter AcrB transmembrane domain"/>
    <property type="match status" value="2"/>
</dbReference>
<dbReference type="PRINTS" id="PR00702">
    <property type="entry name" value="ACRIFLAVINRP"/>
</dbReference>
<evidence type="ECO:0000256" key="6">
    <source>
        <dbReference type="ARBA" id="ARBA00022989"/>
    </source>
</evidence>
<reference evidence="9 10" key="1">
    <citation type="submission" date="2022-12" db="EMBL/GenBank/DDBJ databases">
        <title>Sphingomonas abieness sp. nov., an endophytic bacterium isolated from Abies koreana.</title>
        <authorList>
            <person name="Jiang L."/>
            <person name="Lee J."/>
        </authorList>
    </citation>
    <scope>NUCLEOTIDE SEQUENCE [LARGE SCALE GENOMIC DNA]</scope>
    <source>
        <strain evidence="10">PAMB 00755</strain>
    </source>
</reference>
<feature type="transmembrane region" description="Helical" evidence="8">
    <location>
        <begin position="903"/>
        <end position="923"/>
    </location>
</feature>
<dbReference type="RefSeq" id="WP_270076044.1">
    <property type="nucleotide sequence ID" value="NZ_CP115174.1"/>
</dbReference>
<evidence type="ECO:0000256" key="8">
    <source>
        <dbReference type="SAM" id="Phobius"/>
    </source>
</evidence>
<feature type="transmembrane region" description="Helical" evidence="8">
    <location>
        <begin position="524"/>
        <end position="550"/>
    </location>
</feature>
<dbReference type="Gene3D" id="3.30.2090.10">
    <property type="entry name" value="Multidrug efflux transporter AcrB TolC docking domain, DN and DC subdomains"/>
    <property type="match status" value="2"/>
</dbReference>
<organism evidence="9 10">
    <name type="scientific">Sphingomonas abietis</name>
    <dbReference type="NCBI Taxonomy" id="3012344"/>
    <lineage>
        <taxon>Bacteria</taxon>
        <taxon>Pseudomonadati</taxon>
        <taxon>Pseudomonadota</taxon>
        <taxon>Alphaproteobacteria</taxon>
        <taxon>Sphingomonadales</taxon>
        <taxon>Sphingomonadaceae</taxon>
        <taxon>Sphingomonas</taxon>
    </lineage>
</organism>
<dbReference type="SUPFAM" id="SSF82693">
    <property type="entry name" value="Multidrug efflux transporter AcrB pore domain, PN1, PN2, PC1 and PC2 subdomains"/>
    <property type="match status" value="3"/>
</dbReference>
<evidence type="ECO:0000256" key="7">
    <source>
        <dbReference type="ARBA" id="ARBA00023136"/>
    </source>
</evidence>
<dbReference type="NCBIfam" id="TIGR00914">
    <property type="entry name" value="2A0601"/>
    <property type="match status" value="1"/>
</dbReference>